<dbReference type="AlphaFoldDB" id="K5UXN7"/>
<dbReference type="HOGENOM" id="CLU_474860_0_0_1"/>
<dbReference type="RefSeq" id="XP_007397518.1">
    <property type="nucleotide sequence ID" value="XM_007397456.1"/>
</dbReference>
<dbReference type="InParanoid" id="K5UXN7"/>
<evidence type="ECO:0000259" key="1">
    <source>
        <dbReference type="Pfam" id="PF12937"/>
    </source>
</evidence>
<keyword evidence="3" id="KW-1185">Reference proteome</keyword>
<dbReference type="Gene3D" id="3.80.10.10">
    <property type="entry name" value="Ribonuclease Inhibitor"/>
    <property type="match status" value="1"/>
</dbReference>
<name>K5UXN7_PHACS</name>
<dbReference type="InterPro" id="IPR001810">
    <property type="entry name" value="F-box_dom"/>
</dbReference>
<proteinExistence type="predicted"/>
<feature type="domain" description="F-box" evidence="1">
    <location>
        <begin position="41"/>
        <end position="98"/>
    </location>
</feature>
<evidence type="ECO:0000313" key="2">
    <source>
        <dbReference type="EMBL" id="EKM54841.1"/>
    </source>
</evidence>
<organism evidence="2 3">
    <name type="scientific">Phanerochaete carnosa (strain HHB-10118-sp)</name>
    <name type="common">White-rot fungus</name>
    <name type="synonym">Peniophora carnosa</name>
    <dbReference type="NCBI Taxonomy" id="650164"/>
    <lineage>
        <taxon>Eukaryota</taxon>
        <taxon>Fungi</taxon>
        <taxon>Dikarya</taxon>
        <taxon>Basidiomycota</taxon>
        <taxon>Agaricomycotina</taxon>
        <taxon>Agaricomycetes</taxon>
        <taxon>Polyporales</taxon>
        <taxon>Phanerochaetaceae</taxon>
        <taxon>Phanerochaete</taxon>
    </lineage>
</organism>
<protein>
    <recommendedName>
        <fullName evidence="1">F-box domain-containing protein</fullName>
    </recommendedName>
</protein>
<gene>
    <name evidence="2" type="ORF">PHACADRAFT_185687</name>
</gene>
<accession>K5UXN7</accession>
<dbReference type="EMBL" id="JH930473">
    <property type="protein sequence ID" value="EKM54841.1"/>
    <property type="molecule type" value="Genomic_DNA"/>
</dbReference>
<dbReference type="PANTHER" id="PTHR38926:SF5">
    <property type="entry name" value="F-BOX AND LEUCINE-RICH REPEAT PROTEIN 6"/>
    <property type="match status" value="1"/>
</dbReference>
<dbReference type="OrthoDB" id="3181669at2759"/>
<dbReference type="Proteomes" id="UP000008370">
    <property type="component" value="Unassembled WGS sequence"/>
</dbReference>
<dbReference type="Pfam" id="PF12937">
    <property type="entry name" value="F-box-like"/>
    <property type="match status" value="1"/>
</dbReference>
<dbReference type="GeneID" id="18910295"/>
<evidence type="ECO:0000313" key="3">
    <source>
        <dbReference type="Proteomes" id="UP000008370"/>
    </source>
</evidence>
<sequence length="555" mass="61958">MIHPNTPAQADDLLKSIEREFERLASQALAIKSQRNALVPIGRLPPEVLAEIFYELVCSYDEQTYDKPQYWLAVTFVCRAWRAAALSAPRCWSHIHFRSDDYDRVTTFLQRSCSAPLQVSISMELPTPILQAVLGAMHRIQDLSFRLSPGVIELAEKGDGFAFNAPRLRRLTVKCCIPSSKTPLPTLSNASWPLLSSLDCTGASLNVVQAMVRPTLAELRVKERRPNTISAINWVNILGELPSLEKIYLEAVAPLDVPLRVVPKPTRQVTLPRLRTLDFTDPGNGTACATLLNHLVVSADTLMRLRTYKDCMKEEAEYILGAFAAKASGKDALGDPPRPALAMTFDTWRANGVYIGIYDEYLTTERTTRDGREVPGLDDYSPRCEIAIAGTGHDSSDVPIQVLTSLYPLSKINIVDIRTTPLNIKTEGVWQAVSQLPDVREIEIVYDDDTAASFFSFMERSPVAFPKLEQLALSAWKRSSWSKRERQKLADTLMSLLIRLSGDRKERGMEVKCLDIDFGGGMSSKDKSHRTLSKLGALVGEIRGIRQLRSHDDDK</sequence>
<dbReference type="PANTHER" id="PTHR38926">
    <property type="entry name" value="F-BOX DOMAIN CONTAINING PROTEIN, EXPRESSED"/>
    <property type="match status" value="1"/>
</dbReference>
<dbReference type="KEGG" id="pco:PHACADRAFT_185687"/>
<dbReference type="InterPro" id="IPR032675">
    <property type="entry name" value="LRR_dom_sf"/>
</dbReference>
<reference evidence="2 3" key="1">
    <citation type="journal article" date="2012" name="BMC Genomics">
        <title>Comparative genomics of the white-rot fungi, Phanerochaete carnosa and P. chrysosporium, to elucidate the genetic basis of the distinct wood types they colonize.</title>
        <authorList>
            <person name="Suzuki H."/>
            <person name="MacDonald J."/>
            <person name="Syed K."/>
            <person name="Salamov A."/>
            <person name="Hori C."/>
            <person name="Aerts A."/>
            <person name="Henrissat B."/>
            <person name="Wiebenga A."/>
            <person name="vanKuyk P.A."/>
            <person name="Barry K."/>
            <person name="Lindquist E."/>
            <person name="LaButti K."/>
            <person name="Lapidus A."/>
            <person name="Lucas S."/>
            <person name="Coutinho P."/>
            <person name="Gong Y."/>
            <person name="Samejima M."/>
            <person name="Mahadevan R."/>
            <person name="Abou-Zaid M."/>
            <person name="de Vries R.P."/>
            <person name="Igarashi K."/>
            <person name="Yadav J.S."/>
            <person name="Grigoriev I.V."/>
            <person name="Master E.R."/>
        </authorList>
    </citation>
    <scope>NUCLEOTIDE SEQUENCE [LARGE SCALE GENOMIC DNA]</scope>
    <source>
        <strain evidence="2 3">HHB-10118-sp</strain>
    </source>
</reference>